<keyword evidence="2" id="KW-0472">Membrane</keyword>
<reference evidence="3" key="1">
    <citation type="submission" date="2023-08" db="EMBL/GenBank/DDBJ databases">
        <authorList>
            <person name="Alioto T."/>
            <person name="Alioto T."/>
            <person name="Gomez Garrido J."/>
        </authorList>
    </citation>
    <scope>NUCLEOTIDE SEQUENCE</scope>
</reference>
<name>A0AAV1ENL2_XYRNO</name>
<evidence type="ECO:0000256" key="2">
    <source>
        <dbReference type="SAM" id="Phobius"/>
    </source>
</evidence>
<evidence type="ECO:0000313" key="3">
    <source>
        <dbReference type="EMBL" id="CAJ1050270.1"/>
    </source>
</evidence>
<proteinExistence type="predicted"/>
<dbReference type="AlphaFoldDB" id="A0AAV1ENL2"/>
<feature type="transmembrane region" description="Helical" evidence="2">
    <location>
        <begin position="40"/>
        <end position="57"/>
    </location>
</feature>
<gene>
    <name evidence="3" type="ORF">XNOV1_A029002</name>
</gene>
<organism evidence="3 4">
    <name type="scientific">Xyrichtys novacula</name>
    <name type="common">Pearly razorfish</name>
    <name type="synonym">Hemipteronotus novacula</name>
    <dbReference type="NCBI Taxonomy" id="13765"/>
    <lineage>
        <taxon>Eukaryota</taxon>
        <taxon>Metazoa</taxon>
        <taxon>Chordata</taxon>
        <taxon>Craniata</taxon>
        <taxon>Vertebrata</taxon>
        <taxon>Euteleostomi</taxon>
        <taxon>Actinopterygii</taxon>
        <taxon>Neopterygii</taxon>
        <taxon>Teleostei</taxon>
        <taxon>Neoteleostei</taxon>
        <taxon>Acanthomorphata</taxon>
        <taxon>Eupercaria</taxon>
        <taxon>Labriformes</taxon>
        <taxon>Labridae</taxon>
        <taxon>Xyrichtys</taxon>
    </lineage>
</organism>
<keyword evidence="4" id="KW-1185">Reference proteome</keyword>
<dbReference type="Proteomes" id="UP001178508">
    <property type="component" value="Chromosome 2"/>
</dbReference>
<feature type="transmembrane region" description="Helical" evidence="2">
    <location>
        <begin position="195"/>
        <end position="217"/>
    </location>
</feature>
<evidence type="ECO:0000313" key="4">
    <source>
        <dbReference type="Proteomes" id="UP001178508"/>
    </source>
</evidence>
<dbReference type="EMBL" id="OY660865">
    <property type="protein sequence ID" value="CAJ1050270.1"/>
    <property type="molecule type" value="Genomic_DNA"/>
</dbReference>
<protein>
    <submittedName>
        <fullName evidence="3">Sialomucin core protein 24-like</fullName>
    </submittedName>
</protein>
<feature type="region of interest" description="Disordered" evidence="1">
    <location>
        <begin position="149"/>
        <end position="180"/>
    </location>
</feature>
<accession>A0AAV1ENL2</accession>
<keyword evidence="2" id="KW-0812">Transmembrane</keyword>
<keyword evidence="2" id="KW-1133">Transmembrane helix</keyword>
<sequence>MLTQQKSLLFYHRHTHTREVNYDAVLTDTIKVQNMKTMEITFVTFTCYFLALSFVVAQKDVGNLTVTTPLPTKGLNLTSTAVTVNSTADTVDSNLTQSNDTITKTPAAAATPEGTTHLQLTPSKNITATGKNHTSLTTHVPTVTARTTLSQQTTGSHKNSSETTVITVSPPRTVNTTSHSLNRTAPGLGLDKSEMSMTVLFSVILLVFVMALVLFVFRRCKHKIQYLHQPLTNTDDADGLEADEDSLVISGGLYDGHPTNDNAATASNEQSQFRLEFLH</sequence>
<evidence type="ECO:0000256" key="1">
    <source>
        <dbReference type="SAM" id="MobiDB-lite"/>
    </source>
</evidence>